<proteinExistence type="predicted"/>
<dbReference type="Proteomes" id="UP000325577">
    <property type="component" value="Linkage Group LG7"/>
</dbReference>
<feature type="compositionally biased region" description="Basic and acidic residues" evidence="1">
    <location>
        <begin position="53"/>
        <end position="62"/>
    </location>
</feature>
<sequence>MSFTCLEGLYMRSDVCMSSSPSRPILSLNLGNSREQASPSRLSLSSHASLVHSGHDVPKEEPVEGVTQV</sequence>
<feature type="compositionally biased region" description="Low complexity" evidence="1">
    <location>
        <begin position="38"/>
        <end position="52"/>
    </location>
</feature>
<organism evidence="2 3">
    <name type="scientific">Nyssa sinensis</name>
    <dbReference type="NCBI Taxonomy" id="561372"/>
    <lineage>
        <taxon>Eukaryota</taxon>
        <taxon>Viridiplantae</taxon>
        <taxon>Streptophyta</taxon>
        <taxon>Embryophyta</taxon>
        <taxon>Tracheophyta</taxon>
        <taxon>Spermatophyta</taxon>
        <taxon>Magnoliopsida</taxon>
        <taxon>eudicotyledons</taxon>
        <taxon>Gunneridae</taxon>
        <taxon>Pentapetalae</taxon>
        <taxon>asterids</taxon>
        <taxon>Cornales</taxon>
        <taxon>Nyssaceae</taxon>
        <taxon>Nyssa</taxon>
    </lineage>
</organism>
<gene>
    <name evidence="2" type="ORF">F0562_015684</name>
</gene>
<feature type="region of interest" description="Disordered" evidence="1">
    <location>
        <begin position="26"/>
        <end position="69"/>
    </location>
</feature>
<evidence type="ECO:0000256" key="1">
    <source>
        <dbReference type="SAM" id="MobiDB-lite"/>
    </source>
</evidence>
<accession>A0A5J4ZHX9</accession>
<evidence type="ECO:0000313" key="2">
    <source>
        <dbReference type="EMBL" id="KAA8518210.1"/>
    </source>
</evidence>
<keyword evidence="3" id="KW-1185">Reference proteome</keyword>
<dbReference type="EMBL" id="CM018050">
    <property type="protein sequence ID" value="KAA8518210.1"/>
    <property type="molecule type" value="Genomic_DNA"/>
</dbReference>
<reference evidence="2 3" key="1">
    <citation type="submission" date="2019-09" db="EMBL/GenBank/DDBJ databases">
        <title>A chromosome-level genome assembly of the Chinese tupelo Nyssa sinensis.</title>
        <authorList>
            <person name="Yang X."/>
            <person name="Kang M."/>
            <person name="Yang Y."/>
            <person name="Xiong H."/>
            <person name="Wang M."/>
            <person name="Zhang Z."/>
            <person name="Wang Z."/>
            <person name="Wu H."/>
            <person name="Ma T."/>
            <person name="Liu J."/>
            <person name="Xi Z."/>
        </authorList>
    </citation>
    <scope>NUCLEOTIDE SEQUENCE [LARGE SCALE GENOMIC DNA]</scope>
    <source>
        <strain evidence="2">J267</strain>
        <tissue evidence="2">Leaf</tissue>
    </source>
</reference>
<dbReference type="AlphaFoldDB" id="A0A5J4ZHX9"/>
<protein>
    <submittedName>
        <fullName evidence="2">Uncharacterized protein</fullName>
    </submittedName>
</protein>
<name>A0A5J4ZHX9_9ASTE</name>
<evidence type="ECO:0000313" key="3">
    <source>
        <dbReference type="Proteomes" id="UP000325577"/>
    </source>
</evidence>